<dbReference type="Proteomes" id="UP000178176">
    <property type="component" value="Unassembled WGS sequence"/>
</dbReference>
<keyword evidence="1" id="KW-0812">Transmembrane</keyword>
<comment type="caution">
    <text evidence="2">The sequence shown here is derived from an EMBL/GenBank/DDBJ whole genome shotgun (WGS) entry which is preliminary data.</text>
</comment>
<protein>
    <submittedName>
        <fullName evidence="2">Uncharacterized protein</fullName>
    </submittedName>
</protein>
<accession>A0A1F4YF76</accession>
<dbReference type="EMBL" id="MEXH01000011">
    <property type="protein sequence ID" value="OGC92650.1"/>
    <property type="molecule type" value="Genomic_DNA"/>
</dbReference>
<evidence type="ECO:0000313" key="2">
    <source>
        <dbReference type="EMBL" id="OGC92650.1"/>
    </source>
</evidence>
<feature type="transmembrane region" description="Helical" evidence="1">
    <location>
        <begin position="182"/>
        <end position="200"/>
    </location>
</feature>
<name>A0A1F4YF76_9BACT</name>
<evidence type="ECO:0000256" key="1">
    <source>
        <dbReference type="SAM" id="Phobius"/>
    </source>
</evidence>
<dbReference type="AlphaFoldDB" id="A0A1F4YF76"/>
<organism evidence="2 3">
    <name type="scientific">Candidatus Amesbacteria bacterium RIFCSPHIGHO2_01_FULL_48_32b</name>
    <dbReference type="NCBI Taxonomy" id="1797253"/>
    <lineage>
        <taxon>Bacteria</taxon>
        <taxon>Candidatus Amesiibacteriota</taxon>
    </lineage>
</organism>
<keyword evidence="1" id="KW-1133">Transmembrane helix</keyword>
<proteinExistence type="predicted"/>
<feature type="transmembrane region" description="Helical" evidence="1">
    <location>
        <begin position="221"/>
        <end position="247"/>
    </location>
</feature>
<sequence length="249" mass="25829">MLAIIFLIVLLFPAVASGQELSSGLALSTEIAEDRSLLADGDILCTSESGLVRCTEEYSTAIYGVYSLAPSLWLENLSVINGLPVIFSGKAMVRVSGTGGKLKRGDFITTSATPGLGVKAGKSGNVLGMALDEYLEEGEGKVLASIAIRPAIVATAARGNVVETLKQGLLAPTLSPLASLRYVLAVIVVIISFVLGFVYFGRVARAGVEAMGRNPLAGRMIAVGVVFNLLLTVAIMGGGLIAAYLILII</sequence>
<keyword evidence="1" id="KW-0472">Membrane</keyword>
<reference evidence="2 3" key="1">
    <citation type="journal article" date="2016" name="Nat. Commun.">
        <title>Thousands of microbial genomes shed light on interconnected biogeochemical processes in an aquifer system.</title>
        <authorList>
            <person name="Anantharaman K."/>
            <person name="Brown C.T."/>
            <person name="Hug L.A."/>
            <person name="Sharon I."/>
            <person name="Castelle C.J."/>
            <person name="Probst A.J."/>
            <person name="Thomas B.C."/>
            <person name="Singh A."/>
            <person name="Wilkins M.J."/>
            <person name="Karaoz U."/>
            <person name="Brodie E.L."/>
            <person name="Williams K.H."/>
            <person name="Hubbard S.S."/>
            <person name="Banfield J.F."/>
        </authorList>
    </citation>
    <scope>NUCLEOTIDE SEQUENCE [LARGE SCALE GENOMIC DNA]</scope>
</reference>
<evidence type="ECO:0000313" key="3">
    <source>
        <dbReference type="Proteomes" id="UP000178176"/>
    </source>
</evidence>
<gene>
    <name evidence="2" type="ORF">A2876_03125</name>
</gene>